<proteinExistence type="inferred from homology"/>
<evidence type="ECO:0000313" key="6">
    <source>
        <dbReference type="Proteomes" id="UP000199076"/>
    </source>
</evidence>
<dbReference type="GO" id="GO:0016301">
    <property type="term" value="F:kinase activity"/>
    <property type="evidence" value="ECO:0007669"/>
    <property type="project" value="UniProtKB-KW"/>
</dbReference>
<gene>
    <name evidence="5" type="ORF">SAMN05216218_1174</name>
</gene>
<reference evidence="6" key="1">
    <citation type="submission" date="2016-10" db="EMBL/GenBank/DDBJ databases">
        <authorList>
            <person name="Varghese N."/>
            <person name="Submissions S."/>
        </authorList>
    </citation>
    <scope>NUCLEOTIDE SEQUENCE [LARGE SCALE GENOMIC DNA]</scope>
    <source>
        <strain evidence="6">IBRC-M 10760</strain>
    </source>
</reference>
<dbReference type="AlphaFoldDB" id="A0A1G7S233"/>
<dbReference type="InterPro" id="IPR029056">
    <property type="entry name" value="Ribokinase-like"/>
</dbReference>
<dbReference type="PANTHER" id="PTHR10584:SF166">
    <property type="entry name" value="RIBOKINASE"/>
    <property type="match status" value="1"/>
</dbReference>
<sequence>MVDVVSLGSINVDRIRHLSGTELAALADRYDWFPDRGRTVTVAELPPEFPTGADRIRHGGKGGNQAVAASSAGAATEMLGKVGSSGEADVRGRLADAGVGVDRIETAPDPTGTAYVFVDPDGDNRIVVRPGANGAVDATYVDEQYERIRSAACLLLQNEIPVGPMQRLLTALAAEPDRPTVVFDPAPAGGAEALLDCEAIDYLTPNETEYEALQPDLDAFDGVLVRKRGGDDVVVEADRQFRVTPPSVDAVDTTGAGDVLNGFLAASLAAGASLREAVELGTIAGSLSTRKAGARSGVPTTETVRSYRRHGFDG</sequence>
<keyword evidence="3 5" id="KW-0418">Kinase</keyword>
<dbReference type="GO" id="GO:0005829">
    <property type="term" value="C:cytosol"/>
    <property type="evidence" value="ECO:0007669"/>
    <property type="project" value="TreeGrafter"/>
</dbReference>
<evidence type="ECO:0000313" key="5">
    <source>
        <dbReference type="EMBL" id="SDG17078.1"/>
    </source>
</evidence>
<evidence type="ECO:0000259" key="4">
    <source>
        <dbReference type="Pfam" id="PF00294"/>
    </source>
</evidence>
<dbReference type="OrthoDB" id="26949at2157"/>
<dbReference type="EMBL" id="FNBK01000017">
    <property type="protein sequence ID" value="SDG17078.1"/>
    <property type="molecule type" value="Genomic_DNA"/>
</dbReference>
<organism evidence="5 6">
    <name type="scientific">Halorientalis regularis</name>
    <dbReference type="NCBI Taxonomy" id="660518"/>
    <lineage>
        <taxon>Archaea</taxon>
        <taxon>Methanobacteriati</taxon>
        <taxon>Methanobacteriota</taxon>
        <taxon>Stenosarchaea group</taxon>
        <taxon>Halobacteria</taxon>
        <taxon>Halobacteriales</taxon>
        <taxon>Haloarculaceae</taxon>
        <taxon>Halorientalis</taxon>
    </lineage>
</organism>
<dbReference type="Pfam" id="PF00294">
    <property type="entry name" value="PfkB"/>
    <property type="match status" value="1"/>
</dbReference>
<dbReference type="Proteomes" id="UP000199076">
    <property type="component" value="Unassembled WGS sequence"/>
</dbReference>
<name>A0A1G7S233_9EURY</name>
<dbReference type="SUPFAM" id="SSF53613">
    <property type="entry name" value="Ribokinase-like"/>
    <property type="match status" value="1"/>
</dbReference>
<dbReference type="STRING" id="660518.SAMN05216218_1174"/>
<dbReference type="RefSeq" id="WP_092694755.1">
    <property type="nucleotide sequence ID" value="NZ_FNBK01000017.1"/>
</dbReference>
<dbReference type="InterPro" id="IPR011611">
    <property type="entry name" value="PfkB_dom"/>
</dbReference>
<dbReference type="Gene3D" id="3.40.1190.20">
    <property type="match status" value="1"/>
</dbReference>
<comment type="similarity">
    <text evidence="1">Belongs to the carbohydrate kinase PfkB family.</text>
</comment>
<evidence type="ECO:0000256" key="2">
    <source>
        <dbReference type="ARBA" id="ARBA00022679"/>
    </source>
</evidence>
<accession>A0A1G7S233</accession>
<keyword evidence="6" id="KW-1185">Reference proteome</keyword>
<feature type="domain" description="Carbohydrate kinase PfkB" evidence="4">
    <location>
        <begin position="57"/>
        <end position="300"/>
    </location>
</feature>
<dbReference type="PANTHER" id="PTHR10584">
    <property type="entry name" value="SUGAR KINASE"/>
    <property type="match status" value="1"/>
</dbReference>
<protein>
    <submittedName>
        <fullName evidence="5">Ribokinase</fullName>
    </submittedName>
</protein>
<evidence type="ECO:0000256" key="1">
    <source>
        <dbReference type="ARBA" id="ARBA00010688"/>
    </source>
</evidence>
<keyword evidence="2" id="KW-0808">Transferase</keyword>
<evidence type="ECO:0000256" key="3">
    <source>
        <dbReference type="ARBA" id="ARBA00022777"/>
    </source>
</evidence>